<feature type="transmembrane region" description="Helical" evidence="1">
    <location>
        <begin position="430"/>
        <end position="456"/>
    </location>
</feature>
<keyword evidence="1" id="KW-0472">Membrane</keyword>
<dbReference type="Pfam" id="PF06808">
    <property type="entry name" value="DctM"/>
    <property type="match status" value="1"/>
</dbReference>
<dbReference type="Proteomes" id="UP000295066">
    <property type="component" value="Unassembled WGS sequence"/>
</dbReference>
<feature type="transmembrane region" description="Helical" evidence="1">
    <location>
        <begin position="199"/>
        <end position="222"/>
    </location>
</feature>
<dbReference type="PANTHER" id="PTHR43849:SF2">
    <property type="entry name" value="BLL3936 PROTEIN"/>
    <property type="match status" value="1"/>
</dbReference>
<feature type="transmembrane region" description="Helical" evidence="1">
    <location>
        <begin position="102"/>
        <end position="120"/>
    </location>
</feature>
<evidence type="ECO:0000313" key="4">
    <source>
        <dbReference type="Proteomes" id="UP000295066"/>
    </source>
</evidence>
<feature type="transmembrane region" description="Helical" evidence="1">
    <location>
        <begin position="287"/>
        <end position="313"/>
    </location>
</feature>
<accession>A0A4R8MG24</accession>
<feature type="transmembrane region" description="Helical" evidence="1">
    <location>
        <begin position="392"/>
        <end position="409"/>
    </location>
</feature>
<evidence type="ECO:0000313" key="3">
    <source>
        <dbReference type="EMBL" id="TDY64889.1"/>
    </source>
</evidence>
<feature type="transmembrane region" description="Helical" evidence="1">
    <location>
        <begin position="325"/>
        <end position="349"/>
    </location>
</feature>
<feature type="transmembrane region" description="Helical" evidence="1">
    <location>
        <begin position="370"/>
        <end position="386"/>
    </location>
</feature>
<reference evidence="3 4" key="1">
    <citation type="submission" date="2019-03" db="EMBL/GenBank/DDBJ databases">
        <title>Genomic Encyclopedia of Type Strains, Phase IV (KMG-IV): sequencing the most valuable type-strain genomes for metagenomic binning, comparative biology and taxonomic classification.</title>
        <authorList>
            <person name="Goeker M."/>
        </authorList>
    </citation>
    <scope>NUCLEOTIDE SEQUENCE [LARGE SCALE GENOMIC DNA]</scope>
    <source>
        <strain evidence="3 4">DSM 25964</strain>
    </source>
</reference>
<sequence>MTDQNGKLNENQEPVVDIISEEEAEKVLEKADAESRFRKYTGKWAAAITVIAVAMSLFHLYTSGFGTLMAMKQRSVHLAFLVLLTFLLYPGSKRAPRGRPSAVDCFWLALSLSSSLYILFAFDAFSIRGTAITPDYVMGTILIVCILEATRRTVGKELMILSLVFLAYGYWGEYIPGVLGHTGFSFRRIVYQLFLSSEGIFGISLGVSSTYIFLFILFGAFLTETGMGRFIKDLAMSLAGRTIGGEAKVSIVASGLMGMINGSAVGNVAATGTFTIPLMTGAGFKPVFASAVVAVAGTGGMIMPPVMGAASFIMAEFLGVHYAKIMLAAAIPAVLYYLAEYAVIHIEAVKMGMKPIPREEIIPITKVMRERGHLLVPIIVIVYLLLIGRTPLYAAFYGIIASVGVSFITKETRLTWKSFLKAMESGARQSVGVGIACAVVGNIIGITNLTGLGLVLGDNIVSLAGGSILITTFLTMIVCVILGMGLPTTACYIVTATIAAPALVKLGVNPLAAHMFAYYFACLSNLTPPVAIASYGAAGLSGQSPSAVGWTGFRISLAGFLIPFTFIYNPDLLLVGANYFSIALSTVTSFVGVIALAASLQNYLYVPMNVLQRLGMFVGAILLIFPGAATDAAGVGLAAAVFFWQRAQRKASASLTA</sequence>
<feature type="transmembrane region" description="Helical" evidence="1">
    <location>
        <begin position="159"/>
        <end position="179"/>
    </location>
</feature>
<feature type="domain" description="TRAP C4-dicarboxylate transport system permease DctM subunit" evidence="2">
    <location>
        <begin position="142"/>
        <end position="576"/>
    </location>
</feature>
<feature type="transmembrane region" description="Helical" evidence="1">
    <location>
        <begin position="468"/>
        <end position="495"/>
    </location>
</feature>
<keyword evidence="1" id="KW-0812">Transmembrane</keyword>
<feature type="transmembrane region" description="Helical" evidence="1">
    <location>
        <begin position="579"/>
        <end position="600"/>
    </location>
</feature>
<proteinExistence type="predicted"/>
<dbReference type="EMBL" id="SORI01000001">
    <property type="protein sequence ID" value="TDY64889.1"/>
    <property type="molecule type" value="Genomic_DNA"/>
</dbReference>
<feature type="transmembrane region" description="Helical" evidence="1">
    <location>
        <begin position="547"/>
        <end position="567"/>
    </location>
</feature>
<feature type="transmembrane region" description="Helical" evidence="1">
    <location>
        <begin position="620"/>
        <end position="644"/>
    </location>
</feature>
<dbReference type="OrthoDB" id="464at2"/>
<organism evidence="3 4">
    <name type="scientific">Aminivibrio pyruvatiphilus</name>
    <dbReference type="NCBI Taxonomy" id="1005740"/>
    <lineage>
        <taxon>Bacteria</taxon>
        <taxon>Thermotogati</taxon>
        <taxon>Synergistota</taxon>
        <taxon>Synergistia</taxon>
        <taxon>Synergistales</taxon>
        <taxon>Aminobacteriaceae</taxon>
        <taxon>Aminivibrio</taxon>
    </lineage>
</organism>
<gene>
    <name evidence="3" type="ORF">C8D99_10135</name>
</gene>
<dbReference type="InterPro" id="IPR010656">
    <property type="entry name" value="DctM"/>
</dbReference>
<evidence type="ECO:0000256" key="1">
    <source>
        <dbReference type="SAM" id="Phobius"/>
    </source>
</evidence>
<keyword evidence="4" id="KW-1185">Reference proteome</keyword>
<feature type="transmembrane region" description="Helical" evidence="1">
    <location>
        <begin position="516"/>
        <end position="535"/>
    </location>
</feature>
<dbReference type="InterPro" id="IPR011853">
    <property type="entry name" value="TRAP_DctM-Dct_fused"/>
</dbReference>
<dbReference type="AlphaFoldDB" id="A0A4R8MG24"/>
<evidence type="ECO:0000259" key="2">
    <source>
        <dbReference type="Pfam" id="PF06808"/>
    </source>
</evidence>
<name>A0A4R8MG24_9BACT</name>
<keyword evidence="1" id="KW-1133">Transmembrane helix</keyword>
<comment type="caution">
    <text evidence="3">The sequence shown here is derived from an EMBL/GenBank/DDBJ whole genome shotgun (WGS) entry which is preliminary data.</text>
</comment>
<protein>
    <submittedName>
        <fullName evidence="3">TRAP transporter 4TM/12TM fusion protein</fullName>
    </submittedName>
</protein>
<dbReference type="PANTHER" id="PTHR43849">
    <property type="entry name" value="BLL3936 PROTEIN"/>
    <property type="match status" value="1"/>
</dbReference>
<dbReference type="RefSeq" id="WP_133955128.1">
    <property type="nucleotide sequence ID" value="NZ_SORI01000001.1"/>
</dbReference>
<feature type="transmembrane region" description="Helical" evidence="1">
    <location>
        <begin position="74"/>
        <end position="90"/>
    </location>
</feature>
<feature type="transmembrane region" description="Helical" evidence="1">
    <location>
        <begin position="126"/>
        <end position="147"/>
    </location>
</feature>
<feature type="transmembrane region" description="Helical" evidence="1">
    <location>
        <begin position="44"/>
        <end position="62"/>
    </location>
</feature>
<dbReference type="NCBIfam" id="TIGR02123">
    <property type="entry name" value="TRAP_fused"/>
    <property type="match status" value="1"/>
</dbReference>